<comment type="similarity">
    <text evidence="2">Belongs to the oxidase-dependent Fe transporter (OFeT) (TC 9.A.10.1) family.</text>
</comment>
<accession>A0A3B1CCR5</accession>
<organism evidence="7">
    <name type="scientific">hydrothermal vent metagenome</name>
    <dbReference type="NCBI Taxonomy" id="652676"/>
    <lineage>
        <taxon>unclassified sequences</taxon>
        <taxon>metagenomes</taxon>
        <taxon>ecological metagenomes</taxon>
    </lineage>
</organism>
<comment type="subcellular location">
    <subcellularLocation>
        <location evidence="1">Membrane</location>
        <topology evidence="1">Multi-pass membrane protein</topology>
    </subcellularLocation>
</comment>
<keyword evidence="4 6" id="KW-1133">Transmembrane helix</keyword>
<dbReference type="GO" id="GO:0015093">
    <property type="term" value="F:ferrous iron transmembrane transporter activity"/>
    <property type="evidence" value="ECO:0007669"/>
    <property type="project" value="TreeGrafter"/>
</dbReference>
<evidence type="ECO:0000256" key="5">
    <source>
        <dbReference type="ARBA" id="ARBA00023136"/>
    </source>
</evidence>
<feature type="transmembrane region" description="Helical" evidence="6">
    <location>
        <begin position="149"/>
        <end position="168"/>
    </location>
</feature>
<dbReference type="PANTHER" id="PTHR31632:SF2">
    <property type="entry name" value="PLASMA MEMBRANE IRON PERMEASE"/>
    <property type="match status" value="1"/>
</dbReference>
<evidence type="ECO:0000256" key="2">
    <source>
        <dbReference type="ARBA" id="ARBA00008333"/>
    </source>
</evidence>
<keyword evidence="3 6" id="KW-0812">Transmembrane</keyword>
<name>A0A3B1CCR5_9ZZZZ</name>
<feature type="transmembrane region" description="Helical" evidence="6">
    <location>
        <begin position="180"/>
        <end position="199"/>
    </location>
</feature>
<dbReference type="AlphaFoldDB" id="A0A3B1CCR5"/>
<proteinExistence type="inferred from homology"/>
<feature type="transmembrane region" description="Helical" evidence="6">
    <location>
        <begin position="12"/>
        <end position="31"/>
    </location>
</feature>
<evidence type="ECO:0008006" key="8">
    <source>
        <dbReference type="Google" id="ProtNLM"/>
    </source>
</evidence>
<feature type="transmembrane region" description="Helical" evidence="6">
    <location>
        <begin position="235"/>
        <end position="261"/>
    </location>
</feature>
<dbReference type="Pfam" id="PF03239">
    <property type="entry name" value="FTR1"/>
    <property type="match status" value="1"/>
</dbReference>
<keyword evidence="5 6" id="KW-0472">Membrane</keyword>
<gene>
    <name evidence="7" type="ORF">MNBD_NITROSPINAE01-477</name>
</gene>
<dbReference type="InterPro" id="IPR004923">
    <property type="entry name" value="FTR1/Fip1/EfeU"/>
</dbReference>
<evidence type="ECO:0000256" key="6">
    <source>
        <dbReference type="SAM" id="Phobius"/>
    </source>
</evidence>
<dbReference type="EMBL" id="UOGC01000028">
    <property type="protein sequence ID" value="VAX16465.1"/>
    <property type="molecule type" value="Genomic_DNA"/>
</dbReference>
<evidence type="ECO:0000256" key="3">
    <source>
        <dbReference type="ARBA" id="ARBA00022692"/>
    </source>
</evidence>
<protein>
    <recommendedName>
        <fullName evidence="8">Ferrous iron transport permease EfeU</fullName>
    </recommendedName>
</protein>
<feature type="transmembrane region" description="Helical" evidence="6">
    <location>
        <begin position="70"/>
        <end position="89"/>
    </location>
</feature>
<evidence type="ECO:0000313" key="7">
    <source>
        <dbReference type="EMBL" id="VAX16465.1"/>
    </source>
</evidence>
<reference evidence="7" key="1">
    <citation type="submission" date="2018-06" db="EMBL/GenBank/DDBJ databases">
        <authorList>
            <person name="Zhirakovskaya E."/>
        </authorList>
    </citation>
    <scope>NUCLEOTIDE SEQUENCE</scope>
</reference>
<feature type="transmembrane region" description="Helical" evidence="6">
    <location>
        <begin position="38"/>
        <end position="58"/>
    </location>
</feature>
<evidence type="ECO:0000256" key="1">
    <source>
        <dbReference type="ARBA" id="ARBA00004141"/>
    </source>
</evidence>
<sequence>MTGGLLITFREGLEAFLVVGIILSYLARVNLKKYNKWVYCGAGLGVLSAFILALFFQLVYTGFQSAMAELYIKVTIMSFAVLVLTYMLVWMAKNSSEIKGAVEQKLDRIVSTGSIMALVFMAYLAILREGFETVLFLGALYGSDLGSDALYGSVIGLFLAFAVTLTIFKGMKKVPIKRFFQITGALILVIAAGLLNNTIGIMQDINILPVVVSSLFDISWIMSDSSDVGIFFKALFGYTSAPSLLQVTTYLTYLTCAAYFLGRVGRPAMKSELAHA</sequence>
<feature type="transmembrane region" description="Helical" evidence="6">
    <location>
        <begin position="109"/>
        <end position="127"/>
    </location>
</feature>
<dbReference type="GO" id="GO:0033573">
    <property type="term" value="C:high-affinity iron permease complex"/>
    <property type="evidence" value="ECO:0007669"/>
    <property type="project" value="InterPro"/>
</dbReference>
<dbReference type="PANTHER" id="PTHR31632">
    <property type="entry name" value="IRON TRANSPORTER FTH1"/>
    <property type="match status" value="1"/>
</dbReference>
<evidence type="ECO:0000256" key="4">
    <source>
        <dbReference type="ARBA" id="ARBA00022989"/>
    </source>
</evidence>